<dbReference type="Proteomes" id="UP000178622">
    <property type="component" value="Unassembled WGS sequence"/>
</dbReference>
<dbReference type="CDD" id="cd02440">
    <property type="entry name" value="AdoMet_MTases"/>
    <property type="match status" value="1"/>
</dbReference>
<dbReference type="SUPFAM" id="SSF53335">
    <property type="entry name" value="S-adenosyl-L-methionine-dependent methyltransferases"/>
    <property type="match status" value="1"/>
</dbReference>
<dbReference type="GO" id="GO:0008168">
    <property type="term" value="F:methyltransferase activity"/>
    <property type="evidence" value="ECO:0007669"/>
    <property type="project" value="UniProtKB-KW"/>
</dbReference>
<dbReference type="RefSeq" id="WP_070792682.1">
    <property type="nucleotide sequence ID" value="NZ_MKIR01000022.1"/>
</dbReference>
<evidence type="ECO:0000313" key="2">
    <source>
        <dbReference type="Proteomes" id="UP000178622"/>
    </source>
</evidence>
<comment type="caution">
    <text evidence="1">The sequence shown here is derived from an EMBL/GenBank/DDBJ whole genome shotgun (WGS) entry which is preliminary data.</text>
</comment>
<dbReference type="OrthoDB" id="2287745at2"/>
<protein>
    <submittedName>
        <fullName evidence="1">Methylase</fullName>
    </submittedName>
</protein>
<keyword evidence="2" id="KW-1185">Reference proteome</keyword>
<dbReference type="STRING" id="1859473.BG261_05005"/>
<dbReference type="PANTHER" id="PTHR43591">
    <property type="entry name" value="METHYLTRANSFERASE"/>
    <property type="match status" value="1"/>
</dbReference>
<name>A0A1E8GL89_9LACT</name>
<dbReference type="Pfam" id="PF13489">
    <property type="entry name" value="Methyltransf_23"/>
    <property type="match status" value="1"/>
</dbReference>
<reference evidence="2" key="1">
    <citation type="submission" date="2016-09" db="EMBL/GenBank/DDBJ databases">
        <title>Draft genome sequence of a novel species of the family Streptococcaceae isolated from flowers.</title>
        <authorList>
            <person name="Chuah L.-O."/>
            <person name="Yap K.-P."/>
            <person name="Thong K.L."/>
            <person name="Liong M.T."/>
            <person name="Ahmad R."/>
            <person name="Rusul G."/>
        </authorList>
    </citation>
    <scope>NUCLEOTIDE SEQUENCE [LARGE SCALE GENOMIC DNA]</scope>
    <source>
        <strain evidence="2">DF1</strain>
    </source>
</reference>
<dbReference type="Gene3D" id="3.40.50.150">
    <property type="entry name" value="Vaccinia Virus protein VP39"/>
    <property type="match status" value="1"/>
</dbReference>
<dbReference type="AlphaFoldDB" id="A0A1E8GL89"/>
<dbReference type="InterPro" id="IPR029063">
    <property type="entry name" value="SAM-dependent_MTases_sf"/>
</dbReference>
<dbReference type="EMBL" id="MKIR01000022">
    <property type="protein sequence ID" value="OFI49024.1"/>
    <property type="molecule type" value="Genomic_DNA"/>
</dbReference>
<keyword evidence="1" id="KW-0808">Transferase</keyword>
<organism evidence="1 2">
    <name type="scientific">Floricoccus tropicus</name>
    <dbReference type="NCBI Taxonomy" id="1859473"/>
    <lineage>
        <taxon>Bacteria</taxon>
        <taxon>Bacillati</taxon>
        <taxon>Bacillota</taxon>
        <taxon>Bacilli</taxon>
        <taxon>Lactobacillales</taxon>
        <taxon>Streptococcaceae</taxon>
        <taxon>Floricoccus</taxon>
    </lineage>
</organism>
<keyword evidence="1" id="KW-0489">Methyltransferase</keyword>
<accession>A0A1E8GL89</accession>
<gene>
    <name evidence="1" type="ORF">BG261_05005</name>
</gene>
<evidence type="ECO:0000313" key="1">
    <source>
        <dbReference type="EMBL" id="OFI49024.1"/>
    </source>
</evidence>
<dbReference type="GO" id="GO:0032259">
    <property type="term" value="P:methylation"/>
    <property type="evidence" value="ECO:0007669"/>
    <property type="project" value="UniProtKB-KW"/>
</dbReference>
<sequence>MNENVFNNMANNYDNDDRKQLSDIIRLEISKYIPGDCSNSILLDYGGGTGLVSLPIAEKFKNVIIADTSKSMLEVALSKINSGNIFNASVSLVDDTILLPSADIVIISLVLIHIPNIEAILKKIYEILKPNGKIIIVDFDKNEKVNHPKLHNGFQHKELKSILEKEEFKNITIENFYSANNLFMKEDATLFIAQAEK</sequence>
<proteinExistence type="predicted"/>